<comment type="caution">
    <text evidence="3">The sequence shown here is derived from an EMBL/GenBank/DDBJ whole genome shotgun (WGS) entry which is preliminary data.</text>
</comment>
<evidence type="ECO:0000313" key="4">
    <source>
        <dbReference type="Proteomes" id="UP000499080"/>
    </source>
</evidence>
<evidence type="ECO:0008006" key="5">
    <source>
        <dbReference type="Google" id="ProtNLM"/>
    </source>
</evidence>
<proteinExistence type="predicted"/>
<reference evidence="3 4" key="1">
    <citation type="journal article" date="2019" name="Sci. Rep.">
        <title>Orb-weaving spider Araneus ventricosus genome elucidates the spidroin gene catalogue.</title>
        <authorList>
            <person name="Kono N."/>
            <person name="Nakamura H."/>
            <person name="Ohtoshi R."/>
            <person name="Moran D.A.P."/>
            <person name="Shinohara A."/>
            <person name="Yoshida Y."/>
            <person name="Fujiwara M."/>
            <person name="Mori M."/>
            <person name="Tomita M."/>
            <person name="Arakawa K."/>
        </authorList>
    </citation>
    <scope>NUCLEOTIDE SEQUENCE [LARGE SCALE GENOMIC DNA]</scope>
</reference>
<protein>
    <recommendedName>
        <fullName evidence="5">Secreted protein</fullName>
    </recommendedName>
</protein>
<feature type="compositionally biased region" description="Basic and acidic residues" evidence="1">
    <location>
        <begin position="76"/>
        <end position="96"/>
    </location>
</feature>
<gene>
    <name evidence="3" type="ORF">AVEN_202313_1</name>
</gene>
<evidence type="ECO:0000313" key="3">
    <source>
        <dbReference type="EMBL" id="GBM24323.1"/>
    </source>
</evidence>
<evidence type="ECO:0000256" key="2">
    <source>
        <dbReference type="SAM" id="SignalP"/>
    </source>
</evidence>
<feature type="signal peptide" evidence="2">
    <location>
        <begin position="1"/>
        <end position="16"/>
    </location>
</feature>
<accession>A0A4Y2E599</accession>
<dbReference type="EMBL" id="BGPR01000516">
    <property type="protein sequence ID" value="GBM24323.1"/>
    <property type="molecule type" value="Genomic_DNA"/>
</dbReference>
<dbReference type="Proteomes" id="UP000499080">
    <property type="component" value="Unassembled WGS sequence"/>
</dbReference>
<dbReference type="AlphaFoldDB" id="A0A4Y2E599"/>
<feature type="region of interest" description="Disordered" evidence="1">
    <location>
        <begin position="61"/>
        <end position="96"/>
    </location>
</feature>
<organism evidence="3 4">
    <name type="scientific">Araneus ventricosus</name>
    <name type="common">Orbweaver spider</name>
    <name type="synonym">Epeira ventricosa</name>
    <dbReference type="NCBI Taxonomy" id="182803"/>
    <lineage>
        <taxon>Eukaryota</taxon>
        <taxon>Metazoa</taxon>
        <taxon>Ecdysozoa</taxon>
        <taxon>Arthropoda</taxon>
        <taxon>Chelicerata</taxon>
        <taxon>Arachnida</taxon>
        <taxon>Araneae</taxon>
        <taxon>Araneomorphae</taxon>
        <taxon>Entelegynae</taxon>
        <taxon>Araneoidea</taxon>
        <taxon>Araneidae</taxon>
        <taxon>Araneus</taxon>
    </lineage>
</organism>
<feature type="chain" id="PRO_5021189714" description="Secreted protein" evidence="2">
    <location>
        <begin position="17"/>
        <end position="96"/>
    </location>
</feature>
<evidence type="ECO:0000256" key="1">
    <source>
        <dbReference type="SAM" id="MobiDB-lite"/>
    </source>
</evidence>
<sequence length="96" mass="10591">MIFCLLLVFVAPLAKNFSPFWLVLFTFEGYTLVCCESVKNELPTQESHVHPTGSDAVMPSGTGAWGGVLPTQEPSSNHDLKLRHPSEYDPRVVSKS</sequence>
<keyword evidence="2" id="KW-0732">Signal</keyword>
<name>A0A4Y2E599_ARAVE</name>
<keyword evidence="4" id="KW-1185">Reference proteome</keyword>